<dbReference type="SUPFAM" id="SSF52540">
    <property type="entry name" value="P-loop containing nucleoside triphosphate hydrolases"/>
    <property type="match status" value="2"/>
</dbReference>
<dbReference type="CDD" id="cd03244">
    <property type="entry name" value="ABCC_MRP_domain2"/>
    <property type="match status" value="1"/>
</dbReference>
<feature type="transmembrane region" description="Helical" evidence="9">
    <location>
        <begin position="1007"/>
        <end position="1035"/>
    </location>
</feature>
<dbReference type="InterPro" id="IPR050173">
    <property type="entry name" value="ABC_transporter_C-like"/>
</dbReference>
<dbReference type="GO" id="GO:0016020">
    <property type="term" value="C:membrane"/>
    <property type="evidence" value="ECO:0007669"/>
    <property type="project" value="UniProtKB-SubCell"/>
</dbReference>
<dbReference type="Pfam" id="PF00664">
    <property type="entry name" value="ABC_membrane"/>
    <property type="match status" value="2"/>
</dbReference>
<evidence type="ECO:0000313" key="12">
    <source>
        <dbReference type="EMBL" id="PBK74683.1"/>
    </source>
</evidence>
<dbReference type="InterPro" id="IPR003439">
    <property type="entry name" value="ABC_transporter-like_ATP-bd"/>
</dbReference>
<dbReference type="PROSITE" id="PS50893">
    <property type="entry name" value="ABC_TRANSPORTER_2"/>
    <property type="match status" value="2"/>
</dbReference>
<keyword evidence="3 9" id="KW-0812">Transmembrane</keyword>
<dbReference type="PANTHER" id="PTHR24223:SF356">
    <property type="entry name" value="ATP-BINDING CASSETTE TRANSPORTER ABC4"/>
    <property type="match status" value="1"/>
</dbReference>
<feature type="transmembrane region" description="Helical" evidence="9">
    <location>
        <begin position="265"/>
        <end position="286"/>
    </location>
</feature>
<dbReference type="InterPro" id="IPR036640">
    <property type="entry name" value="ABC1_TM_sf"/>
</dbReference>
<evidence type="ECO:0000256" key="6">
    <source>
        <dbReference type="ARBA" id="ARBA00022840"/>
    </source>
</evidence>
<feature type="domain" description="ABC transporter" evidence="10">
    <location>
        <begin position="593"/>
        <end position="823"/>
    </location>
</feature>
<evidence type="ECO:0000259" key="10">
    <source>
        <dbReference type="PROSITE" id="PS50893"/>
    </source>
</evidence>
<proteinExistence type="predicted"/>
<evidence type="ECO:0000256" key="5">
    <source>
        <dbReference type="ARBA" id="ARBA00022741"/>
    </source>
</evidence>
<feature type="transmembrane region" description="Helical" evidence="9">
    <location>
        <begin position="876"/>
        <end position="900"/>
    </location>
</feature>
<keyword evidence="13" id="KW-1185">Reference proteome</keyword>
<feature type="transmembrane region" description="Helical" evidence="9">
    <location>
        <begin position="415"/>
        <end position="435"/>
    </location>
</feature>
<feature type="transmembrane region" description="Helical" evidence="9">
    <location>
        <begin position="306"/>
        <end position="325"/>
    </location>
</feature>
<reference evidence="13" key="1">
    <citation type="journal article" date="2017" name="Nat. Ecol. Evol.">
        <title>Genome expansion and lineage-specific genetic innovations in the forest pathogenic fungi Armillaria.</title>
        <authorList>
            <person name="Sipos G."/>
            <person name="Prasanna A.N."/>
            <person name="Walter M.C."/>
            <person name="O'Connor E."/>
            <person name="Balint B."/>
            <person name="Krizsan K."/>
            <person name="Kiss B."/>
            <person name="Hess J."/>
            <person name="Varga T."/>
            <person name="Slot J."/>
            <person name="Riley R."/>
            <person name="Boka B."/>
            <person name="Rigling D."/>
            <person name="Barry K."/>
            <person name="Lee J."/>
            <person name="Mihaltcheva S."/>
            <person name="LaButti K."/>
            <person name="Lipzen A."/>
            <person name="Waldron R."/>
            <person name="Moloney N.M."/>
            <person name="Sperisen C."/>
            <person name="Kredics L."/>
            <person name="Vagvoelgyi C."/>
            <person name="Patrignani A."/>
            <person name="Fitzpatrick D."/>
            <person name="Nagy I."/>
            <person name="Doyle S."/>
            <person name="Anderson J.B."/>
            <person name="Grigoriev I.V."/>
            <person name="Gueldener U."/>
            <person name="Muensterkoetter M."/>
            <person name="Nagy L.G."/>
        </authorList>
    </citation>
    <scope>NUCLEOTIDE SEQUENCE [LARGE SCALE GENOMIC DNA]</scope>
    <source>
        <strain evidence="13">28-4</strain>
    </source>
</reference>
<comment type="subcellular location">
    <subcellularLocation>
        <location evidence="1">Membrane</location>
        <topology evidence="1">Multi-pass membrane protein</topology>
    </subcellularLocation>
</comment>
<feature type="transmembrane region" description="Helical" evidence="9">
    <location>
        <begin position="54"/>
        <end position="76"/>
    </location>
</feature>
<dbReference type="Gene3D" id="3.40.50.300">
    <property type="entry name" value="P-loop containing nucleotide triphosphate hydrolases"/>
    <property type="match status" value="2"/>
</dbReference>
<dbReference type="PROSITE" id="PS50929">
    <property type="entry name" value="ABC_TM1F"/>
    <property type="match status" value="2"/>
</dbReference>
<feature type="transmembrane region" description="Helical" evidence="9">
    <location>
        <begin position="920"/>
        <end position="943"/>
    </location>
</feature>
<feature type="transmembrane region" description="Helical" evidence="9">
    <location>
        <begin position="492"/>
        <end position="514"/>
    </location>
</feature>
<feature type="domain" description="ABC transmembrane type-1" evidence="11">
    <location>
        <begin position="266"/>
        <end position="555"/>
    </location>
</feature>
<keyword evidence="4" id="KW-0677">Repeat</keyword>
<dbReference type="PROSITE" id="PS00211">
    <property type="entry name" value="ABC_TRANSPORTER_1"/>
    <property type="match status" value="1"/>
</dbReference>
<dbReference type="Pfam" id="PF00005">
    <property type="entry name" value="ABC_tran"/>
    <property type="match status" value="2"/>
</dbReference>
<evidence type="ECO:0000259" key="11">
    <source>
        <dbReference type="PROSITE" id="PS50929"/>
    </source>
</evidence>
<keyword evidence="8 9" id="KW-0472">Membrane</keyword>
<keyword evidence="5" id="KW-0547">Nucleotide-binding</keyword>
<evidence type="ECO:0000256" key="8">
    <source>
        <dbReference type="ARBA" id="ARBA00023136"/>
    </source>
</evidence>
<evidence type="ECO:0000313" key="13">
    <source>
        <dbReference type="Proteomes" id="UP000218334"/>
    </source>
</evidence>
<dbReference type="SMART" id="SM00382">
    <property type="entry name" value="AAA"/>
    <property type="match status" value="2"/>
</dbReference>
<feature type="transmembrane region" description="Helical" evidence="9">
    <location>
        <begin position="113"/>
        <end position="131"/>
    </location>
</feature>
<name>A0A2H3CEW6_9AGAR</name>
<dbReference type="CDD" id="cd18596">
    <property type="entry name" value="ABC_6TM_VMR1_D1_like"/>
    <property type="match status" value="1"/>
</dbReference>
<dbReference type="InterPro" id="IPR017871">
    <property type="entry name" value="ABC_transporter-like_CS"/>
</dbReference>
<evidence type="ECO:0000256" key="7">
    <source>
        <dbReference type="ARBA" id="ARBA00022989"/>
    </source>
</evidence>
<dbReference type="InterPro" id="IPR027417">
    <property type="entry name" value="P-loop_NTPase"/>
</dbReference>
<evidence type="ECO:0000256" key="1">
    <source>
        <dbReference type="ARBA" id="ARBA00004141"/>
    </source>
</evidence>
<feature type="transmembrane region" description="Helical" evidence="9">
    <location>
        <begin position="388"/>
        <end position="409"/>
    </location>
</feature>
<keyword evidence="6" id="KW-0067">ATP-binding</keyword>
<dbReference type="EMBL" id="KZ293418">
    <property type="protein sequence ID" value="PBK74683.1"/>
    <property type="molecule type" value="Genomic_DNA"/>
</dbReference>
<dbReference type="SUPFAM" id="SSF90123">
    <property type="entry name" value="ABC transporter transmembrane region"/>
    <property type="match status" value="2"/>
</dbReference>
<keyword evidence="2" id="KW-0813">Transport</keyword>
<dbReference type="CDD" id="cd18604">
    <property type="entry name" value="ABC_6TM_VMR1_D2_like"/>
    <property type="match status" value="1"/>
</dbReference>
<dbReference type="STRING" id="1076256.A0A2H3CEW6"/>
<accession>A0A2H3CEW6</accession>
<feature type="transmembrane region" description="Helical" evidence="9">
    <location>
        <begin position="1138"/>
        <end position="1157"/>
    </location>
</feature>
<dbReference type="GO" id="GO:0016887">
    <property type="term" value="F:ATP hydrolysis activity"/>
    <property type="evidence" value="ECO:0007669"/>
    <property type="project" value="InterPro"/>
</dbReference>
<feature type="domain" description="ABC transmembrane type-1" evidence="11">
    <location>
        <begin position="881"/>
        <end position="1153"/>
    </location>
</feature>
<dbReference type="GO" id="GO:0140359">
    <property type="term" value="F:ABC-type transporter activity"/>
    <property type="evidence" value="ECO:0007669"/>
    <property type="project" value="InterPro"/>
</dbReference>
<feature type="transmembrane region" description="Helical" evidence="9">
    <location>
        <begin position="12"/>
        <end position="33"/>
    </location>
</feature>
<evidence type="ECO:0000256" key="9">
    <source>
        <dbReference type="SAM" id="Phobius"/>
    </source>
</evidence>
<keyword evidence="7 9" id="KW-1133">Transmembrane helix</keyword>
<evidence type="ECO:0000256" key="3">
    <source>
        <dbReference type="ARBA" id="ARBA00022692"/>
    </source>
</evidence>
<feature type="transmembrane region" description="Helical" evidence="9">
    <location>
        <begin position="151"/>
        <end position="170"/>
    </location>
</feature>
<evidence type="ECO:0000256" key="2">
    <source>
        <dbReference type="ARBA" id="ARBA00022448"/>
    </source>
</evidence>
<protein>
    <submittedName>
        <fullName evidence="12">Multidrug resistance-associated ABC transporter</fullName>
    </submittedName>
</protein>
<evidence type="ECO:0000256" key="4">
    <source>
        <dbReference type="ARBA" id="ARBA00022737"/>
    </source>
</evidence>
<feature type="domain" description="ABC transporter" evidence="10">
    <location>
        <begin position="1199"/>
        <end position="1435"/>
    </location>
</feature>
<dbReference type="InterPro" id="IPR003593">
    <property type="entry name" value="AAA+_ATPase"/>
</dbReference>
<dbReference type="PANTHER" id="PTHR24223">
    <property type="entry name" value="ATP-BINDING CASSETTE SUB-FAMILY C"/>
    <property type="match status" value="1"/>
</dbReference>
<sequence>MSSHNIWADTSLAPFYGTVTSAAVFVIQAAYLGAKKNDTKRADRVATRRLSVSFWLILRIIGCVAWLILTIFSSSLKGSYVWYKDHNFYAFATCITSVYATALAAVSLSRHRIATWHLNTVLLVSLLTYSYRDVYPLATFTQVPQDLHEGWLLWAKIALLTIVGLVVPLLTPPEYIPVDDDDPALDLNPEQKAPLLLRLLFAYLDPLVYLAYRDPESVPEKLPPLAYALSSKVQVKDAFPFLDPFSGDRVYSLFRGLLKYHRKTAIQLTLLTVVKTLLTFVAPVGINRLLHYLETKGEGATVRPWVWISWLFLGPFLRSIMMEWFMHKSTSTMACTQGILTQLVFKHALRIRLDLESQKTAKSNIIGRINTLATADVGSITEPSLPMYLYEVVWAPFNMLLTIGFLYSILDWSALVGLAIMLICIPVPGYLSRMMRNAQKKRMKKMDARIQKVTEAMSMLRMIKLFGWEPRMKDQIDERRVDELIYVRWNKILVLLTAHVNFLIPLLTMIGTYATFTLIMHRQLTAAIVFSSITVFEILRQKFRIVVNGIPSIVQAKVSLDRVNDFLRRTELLDTFSAVDNVAVNAAHDKLGFRNAEFVWSSESRRDFKLRIKDELFFDTGINIIVGPTGAGKTSLLLALLGEMHFVPSGPDSWFHLPREDGVAYAAQESWVQSDSIRNNILFGSPYEEDRYNKVLDQCALLSDLSLFEAGDRTEVGEKGLTLSGGQKARVTLARAVYSRAKVLLLDDVLAALDVHTAKSIVNRCLNGNLVAGRTVLLATHNLALTRTLAQSVTLIKLDGSILHGSVADVLGVDHTMDIEILEEEEALERSKQDGDDTLLNNTEPAGKLTTREEIEVGHVQWAAFKLFLGNLSGHIVAFWLAVIGSIALNTAIIAFQSWFLGYWSTQYQLRDPSDVPSSFYLTVYALLSLLCIFCYSAGYTVFTFGSLRAGRIIHQSLIESVLGTTLRWLDTTPTARVIARTTVDIKAVDNGIPFVIYRFTELNLQLIIQFGSIIFFSPAFIFPGVVLTCLGGVFGQLYMKAQLPVKRCNANAKSPLLGHFGAAISGLVSIRAYGAQESYFQESMRRIDAYIRSTTTFYDLHRWISIRTDALAGIFTSSLAIYLVYGRGSNMSAANTGFSLAMAVSFSSLILIWVRIFNAVELHGNSLERILRYIETEQEPKASAIGIPPAYWPSSGNLRVENLCAMYTLDGPKVLHNLSFEIKSGERVGVVGRTGSGKSSLTLSLLRCIPTAGEVYYDDLPTSTMNLDALRSSITIIPQMPELLSGTLRYNLDPFSQHDDSTLNDALRSAGLFSLQEENEENKINLDTNISSGGGNLSVGQRQILALARAIVRRSKLLILDEATSAIDYKTDTVIQKTLREELKDITLITVAHRLQTIMDFDKILVLDEGRIVEFDTPRALLNSEKGWFRRLVDKSSDRSALYAAAGA</sequence>
<feature type="transmembrane region" description="Helical" evidence="9">
    <location>
        <begin position="1105"/>
        <end position="1126"/>
    </location>
</feature>
<dbReference type="GO" id="GO:0005524">
    <property type="term" value="F:ATP binding"/>
    <property type="evidence" value="ECO:0007669"/>
    <property type="project" value="UniProtKB-KW"/>
</dbReference>
<gene>
    <name evidence="12" type="ORF">ARMSODRAFT_950708</name>
</gene>
<dbReference type="FunFam" id="3.40.50.300:FF:000838">
    <property type="entry name" value="ABC multidrug transporter (Eurofung)"/>
    <property type="match status" value="1"/>
</dbReference>
<dbReference type="Proteomes" id="UP000218334">
    <property type="component" value="Unassembled WGS sequence"/>
</dbReference>
<organism evidence="12 13">
    <name type="scientific">Armillaria solidipes</name>
    <dbReference type="NCBI Taxonomy" id="1076256"/>
    <lineage>
        <taxon>Eukaryota</taxon>
        <taxon>Fungi</taxon>
        <taxon>Dikarya</taxon>
        <taxon>Basidiomycota</taxon>
        <taxon>Agaricomycotina</taxon>
        <taxon>Agaricomycetes</taxon>
        <taxon>Agaricomycetidae</taxon>
        <taxon>Agaricales</taxon>
        <taxon>Marasmiineae</taxon>
        <taxon>Physalacriaceae</taxon>
        <taxon>Armillaria</taxon>
    </lineage>
</organism>
<dbReference type="FunFam" id="1.20.1560.10:FF:000013">
    <property type="entry name" value="ABC transporter C family member 2"/>
    <property type="match status" value="1"/>
</dbReference>
<dbReference type="InterPro" id="IPR011527">
    <property type="entry name" value="ABC1_TM_dom"/>
</dbReference>
<feature type="transmembrane region" description="Helical" evidence="9">
    <location>
        <begin position="88"/>
        <end position="106"/>
    </location>
</feature>
<dbReference type="Gene3D" id="1.20.1560.10">
    <property type="entry name" value="ABC transporter type 1, transmembrane domain"/>
    <property type="match status" value="2"/>
</dbReference>